<evidence type="ECO:0000256" key="1">
    <source>
        <dbReference type="ARBA" id="ARBA00007825"/>
    </source>
</evidence>
<dbReference type="PROSITE" id="PS00083">
    <property type="entry name" value="INTRADIOL_DIOXYGENAS"/>
    <property type="match status" value="1"/>
</dbReference>
<dbReference type="Proteomes" id="UP001431217">
    <property type="component" value="Unassembled WGS sequence"/>
</dbReference>
<dbReference type="PROSITE" id="PS51318">
    <property type="entry name" value="TAT"/>
    <property type="match status" value="1"/>
</dbReference>
<name>A0ABT0MEE3_9GAMM</name>
<dbReference type="PANTHER" id="PTHR33711:SF10">
    <property type="entry name" value="INTRADIOL RING-CLEAVAGE DIOXYGENASES DOMAIN-CONTAINING PROTEIN"/>
    <property type="match status" value="1"/>
</dbReference>
<accession>A0ABT0MEE3</accession>
<comment type="caution">
    <text evidence="5">The sequence shown here is derived from an EMBL/GenBank/DDBJ whole genome shotgun (WGS) entry which is preliminary data.</text>
</comment>
<dbReference type="EMBL" id="JAMBEP010000001">
    <property type="protein sequence ID" value="MCL1633241.1"/>
    <property type="molecule type" value="Genomic_DNA"/>
</dbReference>
<keyword evidence="3" id="KW-0560">Oxidoreductase</keyword>
<organism evidence="5 6">
    <name type="scientific">Luteimonas galliterrae</name>
    <dbReference type="NCBI Taxonomy" id="2940486"/>
    <lineage>
        <taxon>Bacteria</taxon>
        <taxon>Pseudomonadati</taxon>
        <taxon>Pseudomonadota</taxon>
        <taxon>Gammaproteobacteria</taxon>
        <taxon>Lysobacterales</taxon>
        <taxon>Lysobacteraceae</taxon>
        <taxon>Luteimonas</taxon>
    </lineage>
</organism>
<evidence type="ECO:0000259" key="4">
    <source>
        <dbReference type="PROSITE" id="PS00083"/>
    </source>
</evidence>
<dbReference type="InterPro" id="IPR000627">
    <property type="entry name" value="Intradiol_dOase_C"/>
</dbReference>
<protein>
    <submittedName>
        <fullName evidence="5">Protocatechuate 3,4-dioxygenase</fullName>
    </submittedName>
</protein>
<dbReference type="CDD" id="cd03459">
    <property type="entry name" value="3_4-PCD"/>
    <property type="match status" value="1"/>
</dbReference>
<reference evidence="5 6" key="1">
    <citation type="submission" date="2022-05" db="EMBL/GenBank/DDBJ databases">
        <title>Luteimonas sp. SX5, whole genome shotgun sequencing project.</title>
        <authorList>
            <person name="Zhao G."/>
            <person name="Shen L."/>
        </authorList>
    </citation>
    <scope>NUCLEOTIDE SEQUENCE [LARGE SCALE GENOMIC DNA]</scope>
    <source>
        <strain evidence="5 6">SX5</strain>
    </source>
</reference>
<dbReference type="SUPFAM" id="SSF49482">
    <property type="entry name" value="Aromatic compound dioxygenase"/>
    <property type="match status" value="1"/>
</dbReference>
<dbReference type="RefSeq" id="WP_249470113.1">
    <property type="nucleotide sequence ID" value="NZ_JAMBEP010000001.1"/>
</dbReference>
<proteinExistence type="inferred from homology"/>
<dbReference type="InterPro" id="IPR050770">
    <property type="entry name" value="Intradiol_RC_Dioxygenase"/>
</dbReference>
<evidence type="ECO:0000256" key="3">
    <source>
        <dbReference type="ARBA" id="ARBA00023002"/>
    </source>
</evidence>
<dbReference type="Pfam" id="PF00775">
    <property type="entry name" value="Dioxygenase_C"/>
    <property type="match status" value="1"/>
</dbReference>
<sequence>MSAQDRIERRRLLGTAATLGGLAVFGHAAPLLAQKIRRTPAQILGPFYPLVKPLDQDADLTMIKGRPGRAAGQAIHVMGRVTDAQGRALPGVRIEIWQANAHGRYTHPSDNNPAPLDPHFEGYAVLRTDAEGRYRFKTIKPGAYPADAGVMRPPHIHFDIAGRVNRTVTQLYFAGEPLNDDDALLRTVGANRERLIVSLEPPTQDLEPDSLLARWDIVLDKG</sequence>
<gene>
    <name evidence="5" type="ORF">M2650_01070</name>
</gene>
<dbReference type="Gene3D" id="2.60.130.10">
    <property type="entry name" value="Aromatic compound dioxygenase"/>
    <property type="match status" value="1"/>
</dbReference>
<keyword evidence="6" id="KW-1185">Reference proteome</keyword>
<evidence type="ECO:0000313" key="5">
    <source>
        <dbReference type="EMBL" id="MCL1633241.1"/>
    </source>
</evidence>
<dbReference type="InterPro" id="IPR039387">
    <property type="entry name" value="3_4-PCD"/>
</dbReference>
<keyword evidence="2" id="KW-0223">Dioxygenase</keyword>
<comment type="similarity">
    <text evidence="1">Belongs to the intradiol ring-cleavage dioxygenase family.</text>
</comment>
<feature type="domain" description="Intradiol ring-cleavage dioxygenases" evidence="4">
    <location>
        <begin position="77"/>
        <end position="105"/>
    </location>
</feature>
<evidence type="ECO:0000256" key="2">
    <source>
        <dbReference type="ARBA" id="ARBA00022964"/>
    </source>
</evidence>
<dbReference type="PANTHER" id="PTHR33711">
    <property type="entry name" value="DIOXYGENASE, PUTATIVE (AFU_ORTHOLOGUE AFUA_2G02910)-RELATED"/>
    <property type="match status" value="1"/>
</dbReference>
<dbReference type="InterPro" id="IPR006311">
    <property type="entry name" value="TAT_signal"/>
</dbReference>
<dbReference type="InterPro" id="IPR015889">
    <property type="entry name" value="Intradiol_dOase_core"/>
</dbReference>
<evidence type="ECO:0000313" key="6">
    <source>
        <dbReference type="Proteomes" id="UP001431217"/>
    </source>
</evidence>